<evidence type="ECO:0000256" key="2">
    <source>
        <dbReference type="ARBA" id="ARBA00022692"/>
    </source>
</evidence>
<dbReference type="AlphaFoldDB" id="T0R4H7"/>
<feature type="transmembrane region" description="Helical" evidence="5">
    <location>
        <begin position="389"/>
        <end position="411"/>
    </location>
</feature>
<comment type="subcellular location">
    <subcellularLocation>
        <location evidence="1">Membrane</location>
        <topology evidence="1">Multi-pass membrane protein</topology>
    </subcellularLocation>
</comment>
<feature type="transmembrane region" description="Helical" evidence="5">
    <location>
        <begin position="423"/>
        <end position="445"/>
    </location>
</feature>
<evidence type="ECO:0000256" key="1">
    <source>
        <dbReference type="ARBA" id="ARBA00004141"/>
    </source>
</evidence>
<keyword evidence="3 5" id="KW-1133">Transmembrane helix</keyword>
<evidence type="ECO:0000256" key="4">
    <source>
        <dbReference type="ARBA" id="ARBA00023136"/>
    </source>
</evidence>
<evidence type="ECO:0000313" key="8">
    <source>
        <dbReference type="Proteomes" id="UP000030762"/>
    </source>
</evidence>
<dbReference type="VEuPathDB" id="FungiDB:SDRG_00732"/>
<dbReference type="STRING" id="1156394.T0R4H7"/>
<name>T0R4H7_SAPDV</name>
<proteinExistence type="predicted"/>
<dbReference type="PANTHER" id="PTHR22950:SF349">
    <property type="entry name" value="AMINO ACID TRANSPORTER TRANSMEMBRANE DOMAIN-CONTAINING PROTEIN"/>
    <property type="match status" value="1"/>
</dbReference>
<feature type="transmembrane region" description="Helical" evidence="5">
    <location>
        <begin position="126"/>
        <end position="145"/>
    </location>
</feature>
<evidence type="ECO:0000313" key="7">
    <source>
        <dbReference type="EMBL" id="EQC41876.1"/>
    </source>
</evidence>
<dbReference type="Pfam" id="PF01490">
    <property type="entry name" value="Aa_trans"/>
    <property type="match status" value="1"/>
</dbReference>
<feature type="transmembrane region" description="Helical" evidence="5">
    <location>
        <begin position="192"/>
        <end position="211"/>
    </location>
</feature>
<protein>
    <recommendedName>
        <fullName evidence="6">Amino acid transporter transmembrane domain-containing protein</fullName>
    </recommendedName>
</protein>
<dbReference type="InterPro" id="IPR013057">
    <property type="entry name" value="AA_transpt_TM"/>
</dbReference>
<dbReference type="Proteomes" id="UP000030762">
    <property type="component" value="Unassembled WGS sequence"/>
</dbReference>
<evidence type="ECO:0000256" key="3">
    <source>
        <dbReference type="ARBA" id="ARBA00022989"/>
    </source>
</evidence>
<sequence length="485" mass="52195">MADDNTDDDLHSIAVLFTYTFGIASMSMGHVFASTGPLMGSILLYLLSASNLHASALLAKCMALAPPSVRTYGDLGLHACGPVGQYVILISESLSCLLTPIAFLVLGGTELLPSIAQYIHAPWLTFSSTAWILLFATAMLPIVFIPSLKETFALCVLGGLATFFADSAALYVNLTLHPMAPRETAVTFSGVLSAYGTIMFAFGTALLVPPLHRQRRDKDVGRFVLVLSATLIAITCLYIGIGSVTYFQLGCTAPATLLESMPRGLTKTLATSAMLLHIMVAYPVILTPTLFVLERKVFGKDADAPGVLVGEDTTALLGHSAPSSPVRDDENDITSTHVYKPVNEKEAMVSHDDVGFTKRELACRVVLRTLIVAVQCFVAIMLQSSFADILSLIGATTVTLPCMIMPCVCYLRMVPHDGSYLSGCTRAFAYFVIFSSALLSVYATVHAIGNIQTNMATFHLFAPVHHREFVNGAEKFPFCQVGERN</sequence>
<feature type="transmembrane region" description="Helical" evidence="5">
    <location>
        <begin position="269"/>
        <end position="293"/>
    </location>
</feature>
<reference evidence="7 8" key="1">
    <citation type="submission" date="2012-04" db="EMBL/GenBank/DDBJ databases">
        <title>The Genome Sequence of Saprolegnia declina VS20.</title>
        <authorList>
            <consortium name="The Broad Institute Genome Sequencing Platform"/>
            <person name="Russ C."/>
            <person name="Nusbaum C."/>
            <person name="Tyler B."/>
            <person name="van West P."/>
            <person name="Dieguez-Uribeondo J."/>
            <person name="de Bruijn I."/>
            <person name="Tripathy S."/>
            <person name="Jiang R."/>
            <person name="Young S.K."/>
            <person name="Zeng Q."/>
            <person name="Gargeya S."/>
            <person name="Fitzgerald M."/>
            <person name="Haas B."/>
            <person name="Abouelleil A."/>
            <person name="Alvarado L."/>
            <person name="Arachchi H.M."/>
            <person name="Berlin A."/>
            <person name="Chapman S.B."/>
            <person name="Goldberg J."/>
            <person name="Griggs A."/>
            <person name="Gujja S."/>
            <person name="Hansen M."/>
            <person name="Howarth C."/>
            <person name="Imamovic A."/>
            <person name="Larimer J."/>
            <person name="McCowen C."/>
            <person name="Montmayeur A."/>
            <person name="Murphy C."/>
            <person name="Neiman D."/>
            <person name="Pearson M."/>
            <person name="Priest M."/>
            <person name="Roberts A."/>
            <person name="Saif S."/>
            <person name="Shea T."/>
            <person name="Sisk P."/>
            <person name="Sykes S."/>
            <person name="Wortman J."/>
            <person name="Nusbaum C."/>
            <person name="Birren B."/>
        </authorList>
    </citation>
    <scope>NUCLEOTIDE SEQUENCE [LARGE SCALE GENOMIC DNA]</scope>
    <source>
        <strain evidence="7 8">VS20</strain>
    </source>
</reference>
<dbReference type="EMBL" id="JH767133">
    <property type="protein sequence ID" value="EQC41876.1"/>
    <property type="molecule type" value="Genomic_DNA"/>
</dbReference>
<dbReference type="eggNOG" id="ENOG502QWZ3">
    <property type="taxonomic scope" value="Eukaryota"/>
</dbReference>
<dbReference type="InParanoid" id="T0R4H7"/>
<gene>
    <name evidence="7" type="ORF">SDRG_00732</name>
</gene>
<dbReference type="GeneID" id="19941459"/>
<evidence type="ECO:0000256" key="5">
    <source>
        <dbReference type="SAM" id="Phobius"/>
    </source>
</evidence>
<feature type="transmembrane region" description="Helical" evidence="5">
    <location>
        <begin position="152"/>
        <end position="172"/>
    </location>
</feature>
<accession>T0R4H7</accession>
<dbReference type="RefSeq" id="XP_008604445.1">
    <property type="nucleotide sequence ID" value="XM_008606223.1"/>
</dbReference>
<feature type="transmembrane region" description="Helical" evidence="5">
    <location>
        <begin position="12"/>
        <end position="32"/>
    </location>
</feature>
<keyword evidence="4 5" id="KW-0472">Membrane</keyword>
<dbReference type="OrthoDB" id="40134at2759"/>
<keyword evidence="2 5" id="KW-0812">Transmembrane</keyword>
<evidence type="ECO:0000259" key="6">
    <source>
        <dbReference type="Pfam" id="PF01490"/>
    </source>
</evidence>
<dbReference type="PANTHER" id="PTHR22950">
    <property type="entry name" value="AMINO ACID TRANSPORTER"/>
    <property type="match status" value="1"/>
</dbReference>
<feature type="transmembrane region" description="Helical" evidence="5">
    <location>
        <begin position="365"/>
        <end position="383"/>
    </location>
</feature>
<dbReference type="GO" id="GO:0005774">
    <property type="term" value="C:vacuolar membrane"/>
    <property type="evidence" value="ECO:0007669"/>
    <property type="project" value="TreeGrafter"/>
</dbReference>
<dbReference type="OMA" id="HIMVAYP"/>
<dbReference type="GO" id="GO:0015179">
    <property type="term" value="F:L-amino acid transmembrane transporter activity"/>
    <property type="evidence" value="ECO:0007669"/>
    <property type="project" value="TreeGrafter"/>
</dbReference>
<organism evidence="7 8">
    <name type="scientific">Saprolegnia diclina (strain VS20)</name>
    <dbReference type="NCBI Taxonomy" id="1156394"/>
    <lineage>
        <taxon>Eukaryota</taxon>
        <taxon>Sar</taxon>
        <taxon>Stramenopiles</taxon>
        <taxon>Oomycota</taxon>
        <taxon>Saprolegniomycetes</taxon>
        <taxon>Saprolegniales</taxon>
        <taxon>Saprolegniaceae</taxon>
        <taxon>Saprolegnia</taxon>
    </lineage>
</organism>
<feature type="transmembrane region" description="Helical" evidence="5">
    <location>
        <begin position="86"/>
        <end position="106"/>
    </location>
</feature>
<feature type="domain" description="Amino acid transporter transmembrane" evidence="6">
    <location>
        <begin position="12"/>
        <end position="448"/>
    </location>
</feature>
<keyword evidence="8" id="KW-1185">Reference proteome</keyword>
<feature type="transmembrane region" description="Helical" evidence="5">
    <location>
        <begin position="223"/>
        <end position="249"/>
    </location>
</feature>